<proteinExistence type="predicted"/>
<accession>A0ABZ3D0C8</accession>
<sequence>MSEEAVFAMLKFRQRPYPLSAPMPRETSVTMHAYNSPEEIFLK</sequence>
<protein>
    <submittedName>
        <fullName evidence="1">Uncharacterized protein</fullName>
    </submittedName>
</protein>
<organism evidence="1 2">
    <name type="scientific">Nguyenibacter vanlangensis</name>
    <dbReference type="NCBI Taxonomy" id="1216886"/>
    <lineage>
        <taxon>Bacteria</taxon>
        <taxon>Pseudomonadati</taxon>
        <taxon>Pseudomonadota</taxon>
        <taxon>Alphaproteobacteria</taxon>
        <taxon>Acetobacterales</taxon>
        <taxon>Acetobacteraceae</taxon>
        <taxon>Nguyenibacter</taxon>
    </lineage>
</organism>
<dbReference type="EMBL" id="CP152276">
    <property type="protein sequence ID" value="XAE41049.1"/>
    <property type="molecule type" value="Genomic_DNA"/>
</dbReference>
<evidence type="ECO:0000313" key="2">
    <source>
        <dbReference type="Proteomes" id="UP001449795"/>
    </source>
</evidence>
<gene>
    <name evidence="1" type="ORF">AAC691_11975</name>
</gene>
<keyword evidence="2" id="KW-1185">Reference proteome</keyword>
<name>A0ABZ3D0C8_9PROT</name>
<evidence type="ECO:0000313" key="1">
    <source>
        <dbReference type="EMBL" id="XAE41049.1"/>
    </source>
</evidence>
<reference evidence="1 2" key="1">
    <citation type="submission" date="2024-04" db="EMBL/GenBank/DDBJ databases">
        <title>Complete genome sequence of Nguyenibacter vanlangesis HBCM-1154, a strain capable of nitrogen fixation, IAA production, and phosphorus solubilization isolated from sugarcane soil.</title>
        <authorList>
            <person name="MY HANH P."/>
        </authorList>
    </citation>
    <scope>NUCLEOTIDE SEQUENCE [LARGE SCALE GENOMIC DNA]</scope>
    <source>
        <strain evidence="1 2">HBCM 1154</strain>
    </source>
</reference>
<dbReference type="Proteomes" id="UP001449795">
    <property type="component" value="Chromosome"/>
</dbReference>
<dbReference type="RefSeq" id="WP_281362743.1">
    <property type="nucleotide sequence ID" value="NZ_CP152276.1"/>
</dbReference>